<organism evidence="3 4">
    <name type="scientific">Enorma massiliensis</name>
    <dbReference type="NCBI Taxonomy" id="1472761"/>
    <lineage>
        <taxon>Bacteria</taxon>
        <taxon>Bacillati</taxon>
        <taxon>Actinomycetota</taxon>
        <taxon>Coriobacteriia</taxon>
        <taxon>Coriobacteriales</taxon>
        <taxon>Coriobacteriaceae</taxon>
        <taxon>Enorma</taxon>
    </lineage>
</organism>
<dbReference type="SUPFAM" id="SSF52980">
    <property type="entry name" value="Restriction endonuclease-like"/>
    <property type="match status" value="1"/>
</dbReference>
<dbReference type="Pfam" id="PF14338">
    <property type="entry name" value="Mrr_N"/>
    <property type="match status" value="1"/>
</dbReference>
<dbReference type="InterPro" id="IPR025745">
    <property type="entry name" value="Mrr-like_N_dom"/>
</dbReference>
<keyword evidence="3" id="KW-0378">Hydrolase</keyword>
<proteinExistence type="predicted"/>
<evidence type="ECO:0000259" key="2">
    <source>
        <dbReference type="Pfam" id="PF14338"/>
    </source>
</evidence>
<evidence type="ECO:0000313" key="3">
    <source>
        <dbReference type="EMBL" id="OUN43423.1"/>
    </source>
</evidence>
<dbReference type="InterPro" id="IPR011856">
    <property type="entry name" value="tRNA_endonuc-like_dom_sf"/>
</dbReference>
<dbReference type="GO" id="GO:0015666">
    <property type="term" value="F:restriction endodeoxyribonuclease activity"/>
    <property type="evidence" value="ECO:0007669"/>
    <property type="project" value="TreeGrafter"/>
</dbReference>
<dbReference type="InterPro" id="IPR052906">
    <property type="entry name" value="Type_IV_Methyl-Rstrct_Enzyme"/>
</dbReference>
<protein>
    <submittedName>
        <fullName evidence="3">Restriction endonuclease</fullName>
    </submittedName>
</protein>
<dbReference type="InterPro" id="IPR011335">
    <property type="entry name" value="Restrct_endonuc-II-like"/>
</dbReference>
<feature type="domain" description="Restriction endonuclease type IV Mrr" evidence="1">
    <location>
        <begin position="162"/>
        <end position="278"/>
    </location>
</feature>
<dbReference type="PANTHER" id="PTHR30015">
    <property type="entry name" value="MRR RESTRICTION SYSTEM PROTEIN"/>
    <property type="match status" value="1"/>
</dbReference>
<dbReference type="EMBL" id="NFHO01000004">
    <property type="protein sequence ID" value="OUN43423.1"/>
    <property type="molecule type" value="Genomic_DNA"/>
</dbReference>
<evidence type="ECO:0000313" key="4">
    <source>
        <dbReference type="Proteomes" id="UP000196560"/>
    </source>
</evidence>
<dbReference type="Proteomes" id="UP000196560">
    <property type="component" value="Unassembled WGS sequence"/>
</dbReference>
<dbReference type="Gene3D" id="3.40.1350.10">
    <property type="match status" value="1"/>
</dbReference>
<accession>A0A1Y3U3Q7</accession>
<comment type="caution">
    <text evidence="3">The sequence shown here is derived from an EMBL/GenBank/DDBJ whole genome shotgun (WGS) entry which is preliminary data.</text>
</comment>
<keyword evidence="3" id="KW-0540">Nuclease</keyword>
<dbReference type="PANTHER" id="PTHR30015:SF7">
    <property type="entry name" value="TYPE IV METHYL-DIRECTED RESTRICTION ENZYME ECOKMRR"/>
    <property type="match status" value="1"/>
</dbReference>
<gene>
    <name evidence="3" type="ORF">B5G21_04630</name>
</gene>
<feature type="domain" description="Restriction system protein Mrr-like N-terminal" evidence="2">
    <location>
        <begin position="6"/>
        <end position="91"/>
    </location>
</feature>
<keyword evidence="4" id="KW-1185">Reference proteome</keyword>
<dbReference type="RefSeq" id="WP_087186218.1">
    <property type="nucleotide sequence ID" value="NZ_NFHO01000004.1"/>
</dbReference>
<keyword evidence="3" id="KW-0255">Endonuclease</keyword>
<evidence type="ECO:0000259" key="1">
    <source>
        <dbReference type="Pfam" id="PF04471"/>
    </source>
</evidence>
<dbReference type="GO" id="GO:0003677">
    <property type="term" value="F:DNA binding"/>
    <property type="evidence" value="ECO:0007669"/>
    <property type="project" value="InterPro"/>
</dbReference>
<reference evidence="4" key="1">
    <citation type="submission" date="2017-04" db="EMBL/GenBank/DDBJ databases">
        <title>Function of individual gut microbiota members based on whole genome sequencing of pure cultures obtained from chicken caecum.</title>
        <authorList>
            <person name="Medvecky M."/>
            <person name="Cejkova D."/>
            <person name="Polansky O."/>
            <person name="Karasova D."/>
            <person name="Kubasova T."/>
            <person name="Cizek A."/>
            <person name="Rychlik I."/>
        </authorList>
    </citation>
    <scope>NUCLEOTIDE SEQUENCE [LARGE SCALE GENOMIC DNA]</scope>
    <source>
        <strain evidence="4">An70</strain>
    </source>
</reference>
<dbReference type="InterPro" id="IPR007560">
    <property type="entry name" value="Restrct_endonuc_IV_Mrr"/>
</dbReference>
<dbReference type="AlphaFoldDB" id="A0A1Y3U3Q7"/>
<dbReference type="GO" id="GO:0009307">
    <property type="term" value="P:DNA restriction-modification system"/>
    <property type="evidence" value="ECO:0007669"/>
    <property type="project" value="InterPro"/>
</dbReference>
<sequence>MAIPKYDELFEPVLRFLADGKEHTSKEMIEVLVGQLGLNDEERNEWLPSKRQRVIDNRIGWARTYLKKAGLMSAPRRGVYRIERLGLDALASGEAVTNEYLDRYEAFRDFKKAGANQEVRYGQPDETLDVNEEQETPDEAFGRAYGEIVAQLADELLDEVMKLSPVAFERMVLDLMSAMGYGAFDSAARATPTTGDEGIDGVIMQDKLGFDLIFIQAKLYSSDHVVGRPEVQGFVGAIAGRGGNGLFVTTSRFSRQATEYAAQQHVILIDGERLSRLMIEHDFGVSTKRVYAIKAVDTDVFNGYVDE</sequence>
<dbReference type="Pfam" id="PF04471">
    <property type="entry name" value="Mrr_cat"/>
    <property type="match status" value="1"/>
</dbReference>
<name>A0A1Y3U3Q7_9ACTN</name>